<evidence type="ECO:0000313" key="1">
    <source>
        <dbReference type="EMBL" id="KAK7994306.1"/>
    </source>
</evidence>
<dbReference type="EMBL" id="JAQQWI010000024">
    <property type="protein sequence ID" value="KAK7994306.1"/>
    <property type="molecule type" value="Genomic_DNA"/>
</dbReference>
<gene>
    <name evidence="1" type="ORF">PG991_015894</name>
</gene>
<dbReference type="Proteomes" id="UP001396898">
    <property type="component" value="Unassembled WGS sequence"/>
</dbReference>
<proteinExistence type="predicted"/>
<dbReference type="Gene3D" id="3.80.10.10">
    <property type="entry name" value="Ribonuclease Inhibitor"/>
    <property type="match status" value="1"/>
</dbReference>
<evidence type="ECO:0000313" key="2">
    <source>
        <dbReference type="Proteomes" id="UP001396898"/>
    </source>
</evidence>
<organism evidence="1 2">
    <name type="scientific">Apiospora marii</name>
    <dbReference type="NCBI Taxonomy" id="335849"/>
    <lineage>
        <taxon>Eukaryota</taxon>
        <taxon>Fungi</taxon>
        <taxon>Dikarya</taxon>
        <taxon>Ascomycota</taxon>
        <taxon>Pezizomycotina</taxon>
        <taxon>Sordariomycetes</taxon>
        <taxon>Xylariomycetidae</taxon>
        <taxon>Amphisphaeriales</taxon>
        <taxon>Apiosporaceae</taxon>
        <taxon>Apiospora</taxon>
    </lineage>
</organism>
<protein>
    <recommendedName>
        <fullName evidence="3">F-box domain-containing protein</fullName>
    </recommendedName>
</protein>
<dbReference type="InterPro" id="IPR032675">
    <property type="entry name" value="LRR_dom_sf"/>
</dbReference>
<dbReference type="SUPFAM" id="SSF52047">
    <property type="entry name" value="RNI-like"/>
    <property type="match status" value="1"/>
</dbReference>
<name>A0ABR1R075_9PEZI</name>
<dbReference type="PANTHER" id="PTHR13318">
    <property type="entry name" value="PARTNER OF PAIRED, ISOFORM B-RELATED"/>
    <property type="match status" value="1"/>
</dbReference>
<accession>A0ABR1R075</accession>
<keyword evidence="2" id="KW-1185">Reference proteome</keyword>
<evidence type="ECO:0008006" key="3">
    <source>
        <dbReference type="Google" id="ProtNLM"/>
    </source>
</evidence>
<comment type="caution">
    <text evidence="1">The sequence shown here is derived from an EMBL/GenBank/DDBJ whole genome shotgun (WGS) entry which is preliminary data.</text>
</comment>
<sequence>MHRALLLPEIVAAIVKSESGAPGYLFTCLFVNRLFSEEACRLLWYGCGSRYNSATAGHVTPGICRLAEISQRSRQRAQVYANFIHILVFAEPDETWPYGDEAKWHSHLACLQYPQLEELDFYESPEASTLNKADVVIRYAQPSLRTFGLHTGSGLSDAFLDELRTHCPQLQQLTLSSIDNTMTQDGLLRFLRSQASLQCLMLDTGFQRLWTKEAFHAAAQYSNLELLRLHDIQDDWIRGEQRMFPALKHLYTRITPEGLGLLSRHVPGLATLQVTMPSSCTSIEPFVNYPQLKDLVVSYDDGAILQKTDLLLIAENCPDLQRLVIGDACPPRAEGLDDSMMEKIAQGLPRIKEFKLYYKVDTGNEPLTLQSIKSLGRHCPNLKELDLSCISIDWEEGDNSTISDSIWSLGLLLHRDHVPLWPEDYDPESDNDDGTHVSKEDIAHMAERFACRFPSMEYFNLDGGGEGEEELNDRLGDIVQERV</sequence>
<reference evidence="1 2" key="1">
    <citation type="submission" date="2023-01" db="EMBL/GenBank/DDBJ databases">
        <title>Analysis of 21 Apiospora genomes using comparative genomics revels a genus with tremendous synthesis potential of carbohydrate active enzymes and secondary metabolites.</title>
        <authorList>
            <person name="Sorensen T."/>
        </authorList>
    </citation>
    <scope>NUCLEOTIDE SEQUENCE [LARGE SCALE GENOMIC DNA]</scope>
    <source>
        <strain evidence="1 2">CBS 20057</strain>
    </source>
</reference>